<feature type="domain" description="Biotin carboxylation" evidence="17">
    <location>
        <begin position="16"/>
        <end position="481"/>
    </location>
</feature>
<evidence type="ECO:0000256" key="11">
    <source>
        <dbReference type="ARBA" id="ARBA00023211"/>
    </source>
</evidence>
<dbReference type="SUPFAM" id="SSF51230">
    <property type="entry name" value="Single hybrid motif"/>
    <property type="match status" value="1"/>
</dbReference>
<dbReference type="PROSITE" id="PS50975">
    <property type="entry name" value="ATP_GRASP"/>
    <property type="match status" value="1"/>
</dbReference>
<evidence type="ECO:0000256" key="12">
    <source>
        <dbReference type="ARBA" id="ARBA00023267"/>
    </source>
</evidence>
<gene>
    <name evidence="18" type="primary">pccA</name>
    <name evidence="18" type="ORF">PhaeoP88_02212</name>
</gene>
<dbReference type="PROSITE" id="PS50979">
    <property type="entry name" value="BC"/>
    <property type="match status" value="1"/>
</dbReference>
<evidence type="ECO:0000256" key="2">
    <source>
        <dbReference type="ARBA" id="ARBA00005060"/>
    </source>
</evidence>
<dbReference type="InterPro" id="IPR016185">
    <property type="entry name" value="PreATP-grasp_dom_sf"/>
</dbReference>
<dbReference type="Pfam" id="PF02785">
    <property type="entry name" value="Biotin_carb_C"/>
    <property type="match status" value="1"/>
</dbReference>
<keyword evidence="12" id="KW-0092">Biotin</keyword>
<reference evidence="18 19" key="2">
    <citation type="journal article" date="2017" name="Genome Biol. Evol.">
        <title>Trajectories and Drivers of Genome Evolution in Surface-Associated Marine Phaeobacter.</title>
        <authorList>
            <person name="Freese H.M."/>
            <person name="Sikorski J."/>
            <person name="Bunk B."/>
            <person name="Scheuner C."/>
            <person name="Meier-Kolthoff J.P."/>
            <person name="Sproer C."/>
            <person name="Gram L."/>
            <person name="Overmann J."/>
        </authorList>
    </citation>
    <scope>NUCLEOTIDE SEQUENCE [LARGE SCALE GENOMIC DNA]</scope>
    <source>
        <strain evidence="18 19">P88</strain>
    </source>
</reference>
<dbReference type="PROSITE" id="PS50968">
    <property type="entry name" value="BIOTINYL_LIPOYL"/>
    <property type="match status" value="1"/>
</dbReference>
<dbReference type="FunFam" id="3.30.470.20:FF:000028">
    <property type="entry name" value="Methylcrotonoyl-CoA carboxylase subunit alpha, mitochondrial"/>
    <property type="match status" value="1"/>
</dbReference>
<name>A0A2I7KAH2_9RHOB</name>
<dbReference type="PANTHER" id="PTHR18866:SF33">
    <property type="entry name" value="METHYLCROTONOYL-COA CARBOXYLASE SUBUNIT ALPHA, MITOCHONDRIAL-RELATED"/>
    <property type="match status" value="1"/>
</dbReference>
<evidence type="ECO:0000256" key="10">
    <source>
        <dbReference type="ARBA" id="ARBA00023098"/>
    </source>
</evidence>
<evidence type="ECO:0000256" key="6">
    <source>
        <dbReference type="ARBA" id="ARBA00022741"/>
    </source>
</evidence>
<sequence length="696" mass="75438">MSSRLTEDTEDKGQPMFEKILIANRGEIACRVIKTARKMGIKTVAIYSDADKQSLHVKMADEAVHIGPPPANQSYIVIDRVMEAIRATGAQAVHPGYGFLSENAKFAEALAAEGVAFVGPPVGAIESMGDKITSKKIAQEAGVSTVPGYMGLIADADEAVKISNEIGYPVMIKASAGGGGKGMRIAWSDAEAREGFQSSKNEAANSFGDDRIFIEKFVTQPRHIEIQVLCDAHGNGIYLGERECSIQRRNQKVVEEAPSPFLDEDTRRAMGEQAVALAKAVGYASAGTVEFIVDGDKNFYFLEMNTRLQVEHPVTELITGVDLVEQMIRIAGGEPLSITQNDVKLNGWAIENRLYAEDPYRGFLPSIGRLTRYRPPAEVAAGPLHDSGKWQGDAPAGELAVRNDTGVFEGGEISMYYDPMIAKLCTWGPTRDAAIAAMRDALDGFEVEGIGHNLPFLSAVMDHPIFIAGTMTTAFIEEQYPEGFNGVELPEQDLRKIAAASAAMHRVAEIRRTRVSGRMDNHERKVGSDWVVTLQDVSFNVTVDADRDGSTVRFDDGSALRVASDWTPGDQLARLTVGDDSLVVKVGKISGGFRIRSRGADLKVHVRTPRQAELAKLMPEKIAPDTSKLLLCPMPGLVVKLEVEVGDEVQEGQALCTIEAMKMENILRAEKKGVVSAINAAAGDSLAVDEVIMEFE</sequence>
<evidence type="ECO:0000313" key="18">
    <source>
        <dbReference type="EMBL" id="AUQ99573.1"/>
    </source>
</evidence>
<dbReference type="EMBL" id="CP010725">
    <property type="protein sequence ID" value="AUQ99573.1"/>
    <property type="molecule type" value="Genomic_DNA"/>
</dbReference>
<dbReference type="InterPro" id="IPR000089">
    <property type="entry name" value="Biotin_lipoyl"/>
</dbReference>
<evidence type="ECO:0000256" key="3">
    <source>
        <dbReference type="ARBA" id="ARBA00013050"/>
    </source>
</evidence>
<evidence type="ECO:0000256" key="7">
    <source>
        <dbReference type="ARBA" id="ARBA00022840"/>
    </source>
</evidence>
<dbReference type="InterPro" id="IPR005479">
    <property type="entry name" value="CPAse_ATP-bd"/>
</dbReference>
<dbReference type="Proteomes" id="UP000236447">
    <property type="component" value="Chromosome"/>
</dbReference>
<dbReference type="NCBIfam" id="NF006367">
    <property type="entry name" value="PRK08591.1"/>
    <property type="match status" value="1"/>
</dbReference>
<dbReference type="InterPro" id="IPR005482">
    <property type="entry name" value="Biotin_COase_C"/>
</dbReference>
<evidence type="ECO:0000256" key="5">
    <source>
        <dbReference type="ARBA" id="ARBA00022723"/>
    </source>
</evidence>
<dbReference type="GO" id="GO:0016042">
    <property type="term" value="P:lipid catabolic process"/>
    <property type="evidence" value="ECO:0007669"/>
    <property type="project" value="UniProtKB-KW"/>
</dbReference>
<evidence type="ECO:0000259" key="16">
    <source>
        <dbReference type="PROSITE" id="PS50975"/>
    </source>
</evidence>
<dbReference type="FunFam" id="3.40.50.20:FF:000010">
    <property type="entry name" value="Propionyl-CoA carboxylase subunit alpha"/>
    <property type="match status" value="1"/>
</dbReference>
<dbReference type="PROSITE" id="PS00188">
    <property type="entry name" value="BIOTIN"/>
    <property type="match status" value="1"/>
</dbReference>
<dbReference type="EC" id="6.4.1.3" evidence="3"/>
<dbReference type="Pfam" id="PF00289">
    <property type="entry name" value="Biotin_carb_N"/>
    <property type="match status" value="1"/>
</dbReference>
<reference evidence="18 19" key="1">
    <citation type="journal article" date="2017" name="Front. Microbiol.">
        <title>Phaeobacter piscinae sp. nov., a species of the Roseobacter group and potential aquaculture probiont.</title>
        <authorList>
            <person name="Sonnenschein E.C."/>
            <person name="Phippen C.B.W."/>
            <person name="Nielsen K.F."/>
            <person name="Mateiu R.V."/>
            <person name="Melchiorsen J."/>
            <person name="Gram L."/>
            <person name="Overmann J."/>
            <person name="Freese H.M."/>
        </authorList>
    </citation>
    <scope>NUCLEOTIDE SEQUENCE [LARGE SCALE GENOMIC DNA]</scope>
    <source>
        <strain evidence="18 19">P88</strain>
    </source>
</reference>
<keyword evidence="10" id="KW-0443">Lipid metabolism</keyword>
<evidence type="ECO:0000256" key="8">
    <source>
        <dbReference type="ARBA" id="ARBA00022842"/>
    </source>
</evidence>
<dbReference type="InterPro" id="IPR011054">
    <property type="entry name" value="Rudment_hybrid_motif"/>
</dbReference>
<dbReference type="GO" id="GO:0046872">
    <property type="term" value="F:metal ion binding"/>
    <property type="evidence" value="ECO:0007669"/>
    <property type="project" value="UniProtKB-KW"/>
</dbReference>
<dbReference type="GO" id="GO:0004658">
    <property type="term" value="F:propionyl-CoA carboxylase activity"/>
    <property type="evidence" value="ECO:0007669"/>
    <property type="project" value="UniProtKB-EC"/>
</dbReference>
<comment type="cofactor">
    <cofactor evidence="1">
        <name>biotin</name>
        <dbReference type="ChEBI" id="CHEBI:57586"/>
    </cofactor>
</comment>
<dbReference type="GO" id="GO:0005524">
    <property type="term" value="F:ATP binding"/>
    <property type="evidence" value="ECO:0007669"/>
    <property type="project" value="UniProtKB-UniRule"/>
</dbReference>
<keyword evidence="8" id="KW-0460">Magnesium</keyword>
<dbReference type="Gene3D" id="3.30.470.20">
    <property type="entry name" value="ATP-grasp fold, B domain"/>
    <property type="match status" value="1"/>
</dbReference>
<keyword evidence="4 18" id="KW-0436">Ligase</keyword>
<keyword evidence="9" id="KW-0442">Lipid degradation</keyword>
<keyword evidence="6 14" id="KW-0547">Nucleotide-binding</keyword>
<keyword evidence="11" id="KW-0464">Manganese</keyword>
<keyword evidence="7 14" id="KW-0067">ATP-binding</keyword>
<feature type="domain" description="Lipoyl-binding" evidence="15">
    <location>
        <begin position="620"/>
        <end position="696"/>
    </location>
</feature>
<evidence type="ECO:0000256" key="4">
    <source>
        <dbReference type="ARBA" id="ARBA00022598"/>
    </source>
</evidence>
<dbReference type="InterPro" id="IPR005481">
    <property type="entry name" value="BC-like_N"/>
</dbReference>
<organism evidence="18 19">
    <name type="scientific">Phaeobacter inhibens</name>
    <dbReference type="NCBI Taxonomy" id="221822"/>
    <lineage>
        <taxon>Bacteria</taxon>
        <taxon>Pseudomonadati</taxon>
        <taxon>Pseudomonadota</taxon>
        <taxon>Alphaproteobacteria</taxon>
        <taxon>Rhodobacterales</taxon>
        <taxon>Roseobacteraceae</taxon>
        <taxon>Phaeobacter</taxon>
    </lineage>
</organism>
<evidence type="ECO:0000259" key="17">
    <source>
        <dbReference type="PROSITE" id="PS50979"/>
    </source>
</evidence>
<dbReference type="InterPro" id="IPR011761">
    <property type="entry name" value="ATP-grasp"/>
</dbReference>
<dbReference type="Gene3D" id="3.30.700.30">
    <property type="match status" value="1"/>
</dbReference>
<comment type="catalytic activity">
    <reaction evidence="13">
        <text>propanoyl-CoA + hydrogencarbonate + ATP = (S)-methylmalonyl-CoA + ADP + phosphate + H(+)</text>
        <dbReference type="Rhea" id="RHEA:23720"/>
        <dbReference type="ChEBI" id="CHEBI:15378"/>
        <dbReference type="ChEBI" id="CHEBI:17544"/>
        <dbReference type="ChEBI" id="CHEBI:30616"/>
        <dbReference type="ChEBI" id="CHEBI:43474"/>
        <dbReference type="ChEBI" id="CHEBI:57327"/>
        <dbReference type="ChEBI" id="CHEBI:57392"/>
        <dbReference type="ChEBI" id="CHEBI:456216"/>
        <dbReference type="EC" id="6.4.1.3"/>
    </reaction>
    <physiologicalReaction direction="left-to-right" evidence="13">
        <dbReference type="Rhea" id="RHEA:23721"/>
    </physiologicalReaction>
</comment>
<dbReference type="SUPFAM" id="SSF52440">
    <property type="entry name" value="PreATP-grasp domain"/>
    <property type="match status" value="1"/>
</dbReference>
<dbReference type="SMART" id="SM00878">
    <property type="entry name" value="Biotin_carb_C"/>
    <property type="match status" value="1"/>
</dbReference>
<dbReference type="PROSITE" id="PS00866">
    <property type="entry name" value="CPSASE_1"/>
    <property type="match status" value="1"/>
</dbReference>
<evidence type="ECO:0000313" key="19">
    <source>
        <dbReference type="Proteomes" id="UP000236447"/>
    </source>
</evidence>
<evidence type="ECO:0000256" key="14">
    <source>
        <dbReference type="PROSITE-ProRule" id="PRU00409"/>
    </source>
</evidence>
<evidence type="ECO:0000256" key="13">
    <source>
        <dbReference type="ARBA" id="ARBA00049495"/>
    </source>
</evidence>
<dbReference type="InterPro" id="IPR050856">
    <property type="entry name" value="Biotin_carboxylase_complex"/>
</dbReference>
<dbReference type="AlphaFoldDB" id="A0A2I7KAH2"/>
<dbReference type="InterPro" id="IPR011053">
    <property type="entry name" value="Single_hybrid_motif"/>
</dbReference>
<comment type="pathway">
    <text evidence="2">Metabolic intermediate metabolism; propanoyl-CoA degradation; succinyl-CoA from propanoyl-CoA: step 1/3.</text>
</comment>
<proteinExistence type="predicted"/>
<dbReference type="Pfam" id="PF18140">
    <property type="entry name" value="PCC_BT"/>
    <property type="match status" value="1"/>
</dbReference>
<dbReference type="FunFam" id="3.30.1490.20:FF:000018">
    <property type="entry name" value="Biotin carboxylase"/>
    <property type="match status" value="1"/>
</dbReference>
<evidence type="ECO:0000256" key="9">
    <source>
        <dbReference type="ARBA" id="ARBA00022963"/>
    </source>
</evidence>
<feature type="domain" description="ATP-grasp" evidence="16">
    <location>
        <begin position="135"/>
        <end position="332"/>
    </location>
</feature>
<protein>
    <recommendedName>
        <fullName evidence="3">propionyl-CoA carboxylase</fullName>
        <ecNumber evidence="3">6.4.1.3</ecNumber>
    </recommendedName>
</protein>
<dbReference type="CDD" id="cd06850">
    <property type="entry name" value="biotinyl_domain"/>
    <property type="match status" value="1"/>
</dbReference>
<dbReference type="Pfam" id="PF00364">
    <property type="entry name" value="Biotin_lipoyl"/>
    <property type="match status" value="1"/>
</dbReference>
<dbReference type="UniPathway" id="UPA00945">
    <property type="reaction ID" value="UER00908"/>
</dbReference>
<dbReference type="PANTHER" id="PTHR18866">
    <property type="entry name" value="CARBOXYLASE:PYRUVATE/ACETYL-COA/PROPIONYL-COA CARBOXYLASE"/>
    <property type="match status" value="1"/>
</dbReference>
<evidence type="ECO:0000256" key="1">
    <source>
        <dbReference type="ARBA" id="ARBA00001953"/>
    </source>
</evidence>
<dbReference type="InterPro" id="IPR001882">
    <property type="entry name" value="Biotin_BS"/>
</dbReference>
<dbReference type="FunFam" id="2.40.50.100:FF:000003">
    <property type="entry name" value="Acetyl-CoA carboxylase biotin carboxyl carrier protein"/>
    <property type="match status" value="1"/>
</dbReference>
<dbReference type="Gene3D" id="2.40.50.100">
    <property type="match status" value="1"/>
</dbReference>
<dbReference type="InterPro" id="IPR041265">
    <property type="entry name" value="PCC_BT"/>
</dbReference>
<dbReference type="Pfam" id="PF02786">
    <property type="entry name" value="CPSase_L_D2"/>
    <property type="match status" value="1"/>
</dbReference>
<keyword evidence="5" id="KW-0479">Metal-binding</keyword>
<dbReference type="InterPro" id="IPR011764">
    <property type="entry name" value="Biotin_carboxylation_dom"/>
</dbReference>
<dbReference type="SUPFAM" id="SSF56059">
    <property type="entry name" value="Glutathione synthetase ATP-binding domain-like"/>
    <property type="match status" value="1"/>
</dbReference>
<evidence type="ECO:0000259" key="15">
    <source>
        <dbReference type="PROSITE" id="PS50968"/>
    </source>
</evidence>
<dbReference type="SUPFAM" id="SSF51246">
    <property type="entry name" value="Rudiment single hybrid motif"/>
    <property type="match status" value="1"/>
</dbReference>
<dbReference type="PROSITE" id="PS00867">
    <property type="entry name" value="CPSASE_2"/>
    <property type="match status" value="1"/>
</dbReference>
<accession>A0A2I7KAH2</accession>